<reference evidence="1 2" key="1">
    <citation type="submission" date="2014-04" db="EMBL/GenBank/DDBJ databases">
        <authorList>
            <consortium name="DOE Joint Genome Institute"/>
            <person name="Kuo A."/>
            <person name="Kohler A."/>
            <person name="Jargeat P."/>
            <person name="Nagy L.G."/>
            <person name="Floudas D."/>
            <person name="Copeland A."/>
            <person name="Barry K.W."/>
            <person name="Cichocki N."/>
            <person name="Veneault-Fourrey C."/>
            <person name="LaButti K."/>
            <person name="Lindquist E.A."/>
            <person name="Lipzen A."/>
            <person name="Lundell T."/>
            <person name="Morin E."/>
            <person name="Murat C."/>
            <person name="Sun H."/>
            <person name="Tunlid A."/>
            <person name="Henrissat B."/>
            <person name="Grigoriev I.V."/>
            <person name="Hibbett D.S."/>
            <person name="Martin F."/>
            <person name="Nordberg H.P."/>
            <person name="Cantor M.N."/>
            <person name="Hua S.X."/>
        </authorList>
    </citation>
    <scope>NUCLEOTIDE SEQUENCE [LARGE SCALE GENOMIC DNA]</scope>
    <source>
        <strain evidence="1 2">Ve08.2h10</strain>
    </source>
</reference>
<evidence type="ECO:0000313" key="2">
    <source>
        <dbReference type="Proteomes" id="UP000054538"/>
    </source>
</evidence>
<reference evidence="2" key="2">
    <citation type="submission" date="2015-01" db="EMBL/GenBank/DDBJ databases">
        <title>Evolutionary Origins and Diversification of the Mycorrhizal Mutualists.</title>
        <authorList>
            <consortium name="DOE Joint Genome Institute"/>
            <consortium name="Mycorrhizal Genomics Consortium"/>
            <person name="Kohler A."/>
            <person name="Kuo A."/>
            <person name="Nagy L.G."/>
            <person name="Floudas D."/>
            <person name="Copeland A."/>
            <person name="Barry K.W."/>
            <person name="Cichocki N."/>
            <person name="Veneault-Fourrey C."/>
            <person name="LaButti K."/>
            <person name="Lindquist E.A."/>
            <person name="Lipzen A."/>
            <person name="Lundell T."/>
            <person name="Morin E."/>
            <person name="Murat C."/>
            <person name="Riley R."/>
            <person name="Ohm R."/>
            <person name="Sun H."/>
            <person name="Tunlid A."/>
            <person name="Henrissat B."/>
            <person name="Grigoriev I.V."/>
            <person name="Hibbett D.S."/>
            <person name="Martin F."/>
        </authorList>
    </citation>
    <scope>NUCLEOTIDE SEQUENCE [LARGE SCALE GENOMIC DNA]</scope>
    <source>
        <strain evidence="2">Ve08.2h10</strain>
    </source>
</reference>
<feature type="non-terminal residue" evidence="1">
    <location>
        <position position="1"/>
    </location>
</feature>
<dbReference type="EMBL" id="KN827680">
    <property type="protein sequence ID" value="KIK76088.1"/>
    <property type="molecule type" value="Genomic_DNA"/>
</dbReference>
<organism evidence="1 2">
    <name type="scientific">Paxillus rubicundulus Ve08.2h10</name>
    <dbReference type="NCBI Taxonomy" id="930991"/>
    <lineage>
        <taxon>Eukaryota</taxon>
        <taxon>Fungi</taxon>
        <taxon>Dikarya</taxon>
        <taxon>Basidiomycota</taxon>
        <taxon>Agaricomycotina</taxon>
        <taxon>Agaricomycetes</taxon>
        <taxon>Agaricomycetidae</taxon>
        <taxon>Boletales</taxon>
        <taxon>Paxilineae</taxon>
        <taxon>Paxillaceae</taxon>
        <taxon>Paxillus</taxon>
    </lineage>
</organism>
<name>A0A0D0CLG3_9AGAM</name>
<dbReference type="AlphaFoldDB" id="A0A0D0CLG3"/>
<evidence type="ECO:0000313" key="1">
    <source>
        <dbReference type="EMBL" id="KIK76088.1"/>
    </source>
</evidence>
<gene>
    <name evidence="1" type="ORF">PAXRUDRAFT_110591</name>
</gene>
<dbReference type="Proteomes" id="UP000054538">
    <property type="component" value="Unassembled WGS sequence"/>
</dbReference>
<dbReference type="InParanoid" id="A0A0D0CLG3"/>
<feature type="non-terminal residue" evidence="1">
    <location>
        <position position="150"/>
    </location>
</feature>
<accession>A0A0D0CLG3</accession>
<protein>
    <submittedName>
        <fullName evidence="1">Uncharacterized protein</fullName>
    </submittedName>
</protein>
<sequence>PISPWPSHPGLPHTQWLPFLSPPINHHPLTMPYGLPHSLCALHLGPSHTPWLLFLGPPISPFSSPMGCPAPPKSHPLVALPWPTYLTHIFSVSPFIPSWCPTLGPLDTTRLQSIGPPITSHYISVLHILYCYTLSYLTLGQPIHYGQLHS</sequence>
<dbReference type="HOGENOM" id="CLU_157669_0_0_1"/>
<proteinExistence type="predicted"/>
<keyword evidence="2" id="KW-1185">Reference proteome</keyword>